<protein>
    <submittedName>
        <fullName evidence="1">Uncharacterized protein</fullName>
    </submittedName>
</protein>
<name>A0A6V8SMQ8_9CLOT</name>
<dbReference type="EMBL" id="BLZR01000003">
    <property type="protein sequence ID" value="GFP78534.1"/>
    <property type="molecule type" value="Genomic_DNA"/>
</dbReference>
<organism evidence="1 2">
    <name type="scientific">Clostridium fungisolvens</name>
    <dbReference type="NCBI Taxonomy" id="1604897"/>
    <lineage>
        <taxon>Bacteria</taxon>
        <taxon>Bacillati</taxon>
        <taxon>Bacillota</taxon>
        <taxon>Clostridia</taxon>
        <taxon>Eubacteriales</taxon>
        <taxon>Clostridiaceae</taxon>
        <taxon>Clostridium</taxon>
    </lineage>
</organism>
<evidence type="ECO:0000313" key="2">
    <source>
        <dbReference type="Proteomes" id="UP000580568"/>
    </source>
</evidence>
<dbReference type="AlphaFoldDB" id="A0A6V8SMQ8"/>
<reference evidence="1 2" key="1">
    <citation type="submission" date="2020-07" db="EMBL/GenBank/DDBJ databases">
        <title>A new beta-1,3-glucan-decomposing anaerobic bacterium isolated from anoxic soil subjected to biological soil disinfestation.</title>
        <authorList>
            <person name="Ueki A."/>
            <person name="Tonouchi A."/>
        </authorList>
    </citation>
    <scope>NUCLEOTIDE SEQUENCE [LARGE SCALE GENOMIC DNA]</scope>
    <source>
        <strain evidence="1 2">TW1</strain>
    </source>
</reference>
<comment type="caution">
    <text evidence="1">The sequence shown here is derived from an EMBL/GenBank/DDBJ whole genome shotgun (WGS) entry which is preliminary data.</text>
</comment>
<accession>A0A6V8SMQ8</accession>
<dbReference type="Proteomes" id="UP000580568">
    <property type="component" value="Unassembled WGS sequence"/>
</dbReference>
<dbReference type="RefSeq" id="WP_183280031.1">
    <property type="nucleotide sequence ID" value="NZ_BLZR01000003.1"/>
</dbReference>
<sequence>MKIEAYFDSIKTAKETVEKLREDGFRGAFVDINEHNNDAYSQRGMVGSDELPTLSSAVLGEDNSNSPIAAASPMASGMGGFEEIANINCKVVVEADGKNEEDARNLIKSMGGTTKELNTGRIPGGLDNINEDALVLKNLED</sequence>
<gene>
    <name evidence="1" type="ORF">bsdtw1_04768</name>
</gene>
<evidence type="ECO:0000313" key="1">
    <source>
        <dbReference type="EMBL" id="GFP78534.1"/>
    </source>
</evidence>
<proteinExistence type="predicted"/>
<keyword evidence="2" id="KW-1185">Reference proteome</keyword>